<keyword evidence="2" id="KW-1185">Reference proteome</keyword>
<organism evidence="1 2">
    <name type="scientific">Pristionchus entomophagus</name>
    <dbReference type="NCBI Taxonomy" id="358040"/>
    <lineage>
        <taxon>Eukaryota</taxon>
        <taxon>Metazoa</taxon>
        <taxon>Ecdysozoa</taxon>
        <taxon>Nematoda</taxon>
        <taxon>Chromadorea</taxon>
        <taxon>Rhabditida</taxon>
        <taxon>Rhabditina</taxon>
        <taxon>Diplogasteromorpha</taxon>
        <taxon>Diplogasteroidea</taxon>
        <taxon>Neodiplogasteridae</taxon>
        <taxon>Pristionchus</taxon>
    </lineage>
</organism>
<name>A0AAV5T6A8_9BILA</name>
<accession>A0AAV5T6A8</accession>
<feature type="non-terminal residue" evidence="1">
    <location>
        <position position="1"/>
    </location>
</feature>
<dbReference type="AlphaFoldDB" id="A0AAV5T6A8"/>
<sequence length="314" mass="36330">QQILPLLAVVSQIGPISAHTDTTATNASLTPRPLGDFNTSLIRDEPEFDDMLLGRLIVSKENYPLLTPKDAPESAHIYPTDQQLAVIKAAAGGERQFMNRVSGDGNIDWEYWLAKFLEGEFTYEVLNSTVVDYGSLPFDQLDAGRYFKMVIVEENRGEVFLRKLFAQLQNLSTTTVPWLPAQTLVTEMDMCLEVLYSRSSNKDFKFDLNTGGKMVYYNVICERKDDLSRVISISVYDSEFKFKHIEHEERIAKSWQFFWFNYTQEKIHRWFEPRHITLEDWKTLEAYMMSDFAANLRHEYRQILAKGGVPVHDD</sequence>
<comment type="caution">
    <text evidence="1">The sequence shown here is derived from an EMBL/GenBank/DDBJ whole genome shotgun (WGS) entry which is preliminary data.</text>
</comment>
<dbReference type="EMBL" id="BTSX01000003">
    <property type="protein sequence ID" value="GMS87855.1"/>
    <property type="molecule type" value="Genomic_DNA"/>
</dbReference>
<reference evidence="1" key="1">
    <citation type="submission" date="2023-10" db="EMBL/GenBank/DDBJ databases">
        <title>Genome assembly of Pristionchus species.</title>
        <authorList>
            <person name="Yoshida K."/>
            <person name="Sommer R.J."/>
        </authorList>
    </citation>
    <scope>NUCLEOTIDE SEQUENCE</scope>
    <source>
        <strain evidence="1">RS0144</strain>
    </source>
</reference>
<dbReference type="Proteomes" id="UP001432027">
    <property type="component" value="Unassembled WGS sequence"/>
</dbReference>
<gene>
    <name evidence="1" type="ORF">PENTCL1PPCAC_10030</name>
</gene>
<evidence type="ECO:0000313" key="2">
    <source>
        <dbReference type="Proteomes" id="UP001432027"/>
    </source>
</evidence>
<protein>
    <submittedName>
        <fullName evidence="1">Uncharacterized protein</fullName>
    </submittedName>
</protein>
<evidence type="ECO:0000313" key="1">
    <source>
        <dbReference type="EMBL" id="GMS87855.1"/>
    </source>
</evidence>
<proteinExistence type="predicted"/>